<evidence type="ECO:0000256" key="2">
    <source>
        <dbReference type="ARBA" id="ARBA00022692"/>
    </source>
</evidence>
<keyword evidence="2 5" id="KW-0812">Transmembrane</keyword>
<keyword evidence="4 5" id="KW-0472">Membrane</keyword>
<keyword evidence="3 5" id="KW-1133">Transmembrane helix</keyword>
<name>A0ABY8KEM3_9ACTN</name>
<organism evidence="6 7">
    <name type="scientific">Streptomyces cathayae</name>
    <dbReference type="NCBI Taxonomy" id="3031124"/>
    <lineage>
        <taxon>Bacteria</taxon>
        <taxon>Bacillati</taxon>
        <taxon>Actinomycetota</taxon>
        <taxon>Actinomycetes</taxon>
        <taxon>Kitasatosporales</taxon>
        <taxon>Streptomycetaceae</taxon>
        <taxon>Streptomyces</taxon>
    </lineage>
</organism>
<feature type="transmembrane region" description="Helical" evidence="5">
    <location>
        <begin position="178"/>
        <end position="197"/>
    </location>
</feature>
<dbReference type="Proteomes" id="UP001216440">
    <property type="component" value="Chromosome"/>
</dbReference>
<protein>
    <submittedName>
        <fullName evidence="6">VIT family protein</fullName>
    </submittedName>
</protein>
<dbReference type="CDD" id="cd02432">
    <property type="entry name" value="Nodulin-21_like_1"/>
    <property type="match status" value="1"/>
</dbReference>
<feature type="transmembrane region" description="Helical" evidence="5">
    <location>
        <begin position="152"/>
        <end position="172"/>
    </location>
</feature>
<evidence type="ECO:0000256" key="3">
    <source>
        <dbReference type="ARBA" id="ARBA00022989"/>
    </source>
</evidence>
<dbReference type="Pfam" id="PF01988">
    <property type="entry name" value="VIT1"/>
    <property type="match status" value="1"/>
</dbReference>
<proteinExistence type="predicted"/>
<feature type="transmembrane region" description="Helical" evidence="5">
    <location>
        <begin position="20"/>
        <end position="46"/>
    </location>
</feature>
<accession>A0ABY8KEM3</accession>
<evidence type="ECO:0000313" key="7">
    <source>
        <dbReference type="Proteomes" id="UP001216440"/>
    </source>
</evidence>
<dbReference type="EMBL" id="CP121682">
    <property type="protein sequence ID" value="WGD44767.1"/>
    <property type="molecule type" value="Genomic_DNA"/>
</dbReference>
<feature type="transmembrane region" description="Helical" evidence="5">
    <location>
        <begin position="209"/>
        <end position="231"/>
    </location>
</feature>
<keyword evidence="7" id="KW-1185">Reference proteome</keyword>
<comment type="subcellular location">
    <subcellularLocation>
        <location evidence="1">Endomembrane system</location>
        <topology evidence="1">Multi-pass membrane protein</topology>
    </subcellularLocation>
</comment>
<feature type="transmembrane region" description="Helical" evidence="5">
    <location>
        <begin position="52"/>
        <end position="73"/>
    </location>
</feature>
<dbReference type="PANTHER" id="PTHR31851">
    <property type="entry name" value="FE(2+)/MN(2+) TRANSPORTER PCL1"/>
    <property type="match status" value="1"/>
</dbReference>
<dbReference type="InterPro" id="IPR008217">
    <property type="entry name" value="Ccc1_fam"/>
</dbReference>
<reference evidence="6 7" key="1">
    <citation type="submission" date="2023-03" db="EMBL/GenBank/DDBJ databases">
        <authorList>
            <person name="Mo P."/>
        </authorList>
    </citation>
    <scope>NUCLEOTIDE SEQUENCE [LARGE SCALE GENOMIC DNA]</scope>
    <source>
        <strain evidence="6 7">HUAS 5</strain>
    </source>
</reference>
<gene>
    <name evidence="6" type="ORF">PYS65_01730</name>
</gene>
<evidence type="ECO:0000256" key="4">
    <source>
        <dbReference type="ARBA" id="ARBA00023136"/>
    </source>
</evidence>
<evidence type="ECO:0000256" key="5">
    <source>
        <dbReference type="SAM" id="Phobius"/>
    </source>
</evidence>
<sequence length="235" mass="23915">MDEAVFEESQSEQISRRLNWLRAGVMGANDGIVSTAAMVVGVAGAAVSNSALLASGIAAVVAGALSMAVGEYVSVSSQRDSQKAELALERSQLKADPAGELDQLTELIRATGIDADLARPVAVQLTEKDALTAHARLELGIDPDELVNPWHAGLSSMLTFIVGGLVPLLAILLSPRSIAVGVTVVAVVLALAATGSISAHLGGANKFRAVARVIVGGLGAMAVTYGIGLLVGTQI</sequence>
<evidence type="ECO:0000256" key="1">
    <source>
        <dbReference type="ARBA" id="ARBA00004127"/>
    </source>
</evidence>
<evidence type="ECO:0000313" key="6">
    <source>
        <dbReference type="EMBL" id="WGD44767.1"/>
    </source>
</evidence>